<evidence type="ECO:0000313" key="4">
    <source>
        <dbReference type="EMBL" id="MFC3148653.1"/>
    </source>
</evidence>
<proteinExistence type="predicted"/>
<organism evidence="4 5">
    <name type="scientific">Piscinibacterium candidicorallinum</name>
    <dbReference type="NCBI Taxonomy" id="1793872"/>
    <lineage>
        <taxon>Bacteria</taxon>
        <taxon>Pseudomonadati</taxon>
        <taxon>Pseudomonadota</taxon>
        <taxon>Betaproteobacteria</taxon>
        <taxon>Burkholderiales</taxon>
        <taxon>Piscinibacterium</taxon>
    </lineage>
</organism>
<evidence type="ECO:0000256" key="2">
    <source>
        <dbReference type="ARBA" id="ARBA00022963"/>
    </source>
</evidence>
<evidence type="ECO:0000256" key="3">
    <source>
        <dbReference type="ARBA" id="ARBA00023098"/>
    </source>
</evidence>
<sequence length="367" mass="39174">MNTFAFTRQRLGLTGAMLGATLIGLSFWACAPRAQANAADPAAAPPPITAPAAAFEVIDLEWQDASRQRVVPARLYWPAQAQEGSVPLVVFSHGLGGSRMGYRHLGQYWAQQGYASLHLQHAGSDREVWRGNVFSLVSNLQAAASDLNAANRALDVRFAITQMLAEPRFAPHIRSEAIAVAGHSYGANTALLVSGARVLREGLPTDLHDPRVKAAVLLSAPPFYGEADMRPILGGIEVPTLHVTGTEDVIRIPGYRSEPTDRVAVFEATGSPRKLLAVFRGGTHNIFTDRTDQAGAELNRVVKRATREVSTLFLDATLRAGDPQAVDRWLAENRGLFARVSGSLGSAAQAANPAPGAPVALLVRAAE</sequence>
<dbReference type="PANTHER" id="PTHR10272:SF0">
    <property type="entry name" value="PLATELET-ACTIVATING FACTOR ACETYLHYDROLASE"/>
    <property type="match status" value="1"/>
</dbReference>
<dbReference type="SUPFAM" id="SSF53474">
    <property type="entry name" value="alpha/beta-Hydrolases"/>
    <property type="match status" value="1"/>
</dbReference>
<dbReference type="InterPro" id="IPR029058">
    <property type="entry name" value="AB_hydrolase_fold"/>
</dbReference>
<keyword evidence="2" id="KW-0442">Lipid degradation</keyword>
<dbReference type="Pfam" id="PF03403">
    <property type="entry name" value="PAF-AH_p_II"/>
    <property type="match status" value="1"/>
</dbReference>
<gene>
    <name evidence="4" type="ORF">ACFOEN_13555</name>
</gene>
<dbReference type="Gene3D" id="3.40.50.1820">
    <property type="entry name" value="alpha/beta hydrolase"/>
    <property type="match status" value="1"/>
</dbReference>
<reference evidence="5" key="1">
    <citation type="journal article" date="2019" name="Int. J. Syst. Evol. Microbiol.">
        <title>The Global Catalogue of Microorganisms (GCM) 10K type strain sequencing project: providing services to taxonomists for standard genome sequencing and annotation.</title>
        <authorList>
            <consortium name="The Broad Institute Genomics Platform"/>
            <consortium name="The Broad Institute Genome Sequencing Center for Infectious Disease"/>
            <person name="Wu L."/>
            <person name="Ma J."/>
        </authorList>
    </citation>
    <scope>NUCLEOTIDE SEQUENCE [LARGE SCALE GENOMIC DNA]</scope>
    <source>
        <strain evidence="5">KCTC 52168</strain>
    </source>
</reference>
<dbReference type="EMBL" id="JBHRTI010000007">
    <property type="protein sequence ID" value="MFC3148653.1"/>
    <property type="molecule type" value="Genomic_DNA"/>
</dbReference>
<keyword evidence="3" id="KW-0443">Lipid metabolism</keyword>
<dbReference type="GO" id="GO:0016787">
    <property type="term" value="F:hydrolase activity"/>
    <property type="evidence" value="ECO:0007669"/>
    <property type="project" value="UniProtKB-KW"/>
</dbReference>
<protein>
    <submittedName>
        <fullName evidence="4">Alpha/beta hydrolase family protein</fullName>
    </submittedName>
</protein>
<name>A0ABV7H411_9BURK</name>
<keyword evidence="5" id="KW-1185">Reference proteome</keyword>
<comment type="caution">
    <text evidence="4">The sequence shown here is derived from an EMBL/GenBank/DDBJ whole genome shotgun (WGS) entry which is preliminary data.</text>
</comment>
<evidence type="ECO:0000313" key="5">
    <source>
        <dbReference type="Proteomes" id="UP001595556"/>
    </source>
</evidence>
<dbReference type="PANTHER" id="PTHR10272">
    <property type="entry name" value="PLATELET-ACTIVATING FACTOR ACETYLHYDROLASE"/>
    <property type="match status" value="1"/>
</dbReference>
<accession>A0ABV7H411</accession>
<dbReference type="RefSeq" id="WP_377304788.1">
    <property type="nucleotide sequence ID" value="NZ_CP180191.1"/>
</dbReference>
<evidence type="ECO:0000256" key="1">
    <source>
        <dbReference type="ARBA" id="ARBA00022801"/>
    </source>
</evidence>
<dbReference type="Proteomes" id="UP001595556">
    <property type="component" value="Unassembled WGS sequence"/>
</dbReference>
<keyword evidence="1 4" id="KW-0378">Hydrolase</keyword>